<feature type="transmembrane region" description="Helical" evidence="1">
    <location>
        <begin position="98"/>
        <end position="129"/>
    </location>
</feature>
<reference evidence="3 4" key="1">
    <citation type="submission" date="2017-09" db="EMBL/GenBank/DDBJ databases">
        <title>Depth-based differentiation of microbial function through sediment-hosted aquifers and enrichment of novel symbionts in the deep terrestrial subsurface.</title>
        <authorList>
            <person name="Probst A.J."/>
            <person name="Ladd B."/>
            <person name="Jarett J.K."/>
            <person name="Geller-Mcgrath D.E."/>
            <person name="Sieber C.M."/>
            <person name="Emerson J.B."/>
            <person name="Anantharaman K."/>
            <person name="Thomas B.C."/>
            <person name="Malmstrom R."/>
            <person name="Stieglmeier M."/>
            <person name="Klingl A."/>
            <person name="Woyke T."/>
            <person name="Ryan C.M."/>
            <person name="Banfield J.F."/>
        </authorList>
    </citation>
    <scope>NUCLEOTIDE SEQUENCE [LARGE SCALE GENOMIC DNA]</scope>
    <source>
        <strain evidence="3">CG10_big_fil_rev_8_21_14_0_10_42_12</strain>
    </source>
</reference>
<gene>
    <name evidence="3" type="ORF">COV34_03015</name>
</gene>
<dbReference type="Pfam" id="PF13231">
    <property type="entry name" value="PMT_2"/>
    <property type="match status" value="1"/>
</dbReference>
<organism evidence="3 4">
    <name type="scientific">Candidatus Zambryskibacteria bacterium CG10_big_fil_rev_8_21_14_0_10_42_12</name>
    <dbReference type="NCBI Taxonomy" id="1975115"/>
    <lineage>
        <taxon>Bacteria</taxon>
        <taxon>Candidatus Zambryskiibacteriota</taxon>
    </lineage>
</organism>
<keyword evidence="1" id="KW-1133">Transmembrane helix</keyword>
<comment type="caution">
    <text evidence="3">The sequence shown here is derived from an EMBL/GenBank/DDBJ whole genome shotgun (WGS) entry which is preliminary data.</text>
</comment>
<evidence type="ECO:0000259" key="2">
    <source>
        <dbReference type="Pfam" id="PF13231"/>
    </source>
</evidence>
<dbReference type="GO" id="GO:0035269">
    <property type="term" value="P:protein O-linked glycosylation via mannose"/>
    <property type="evidence" value="ECO:0007669"/>
    <property type="project" value="TreeGrafter"/>
</dbReference>
<protein>
    <recommendedName>
        <fullName evidence="2">Glycosyltransferase RgtA/B/C/D-like domain-containing protein</fullName>
    </recommendedName>
</protein>
<dbReference type="PANTHER" id="PTHR44216">
    <property type="entry name" value="PROTEIN O-MANNOSYL-TRANSFERASE TMTC2"/>
    <property type="match status" value="1"/>
</dbReference>
<proteinExistence type="predicted"/>
<sequence>MFILSFMLNSQFGSSPFVFHLGSIFLHIIAAYFVFWLFLELGFKKEISFLSSLLFAVHPAVAPVAVWVPGRIEAILTIFTALSFIMFIRYLRTGDWRYMAVFFVSFTIALLTKEVVISLLPVLLFYYLIYRKEKLMSDKDPVDKRHSMSVRPFIHRVLPLGLAAIIIVWFFVRKNILAGA</sequence>
<evidence type="ECO:0000313" key="3">
    <source>
        <dbReference type="EMBL" id="PIR37733.1"/>
    </source>
</evidence>
<name>A0A2H0QTZ6_9BACT</name>
<evidence type="ECO:0000313" key="4">
    <source>
        <dbReference type="Proteomes" id="UP000231333"/>
    </source>
</evidence>
<feature type="transmembrane region" description="Helical" evidence="1">
    <location>
        <begin position="50"/>
        <end position="68"/>
    </location>
</feature>
<feature type="transmembrane region" description="Helical" evidence="1">
    <location>
        <begin position="74"/>
        <end position="91"/>
    </location>
</feature>
<feature type="non-terminal residue" evidence="3">
    <location>
        <position position="180"/>
    </location>
</feature>
<feature type="transmembrane region" description="Helical" evidence="1">
    <location>
        <begin position="17"/>
        <end position="38"/>
    </location>
</feature>
<dbReference type="GO" id="GO:0000030">
    <property type="term" value="F:mannosyltransferase activity"/>
    <property type="evidence" value="ECO:0007669"/>
    <property type="project" value="TreeGrafter"/>
</dbReference>
<feature type="transmembrane region" description="Helical" evidence="1">
    <location>
        <begin position="153"/>
        <end position="172"/>
    </location>
</feature>
<accession>A0A2H0QTZ6</accession>
<evidence type="ECO:0000256" key="1">
    <source>
        <dbReference type="SAM" id="Phobius"/>
    </source>
</evidence>
<dbReference type="InterPro" id="IPR038731">
    <property type="entry name" value="RgtA/B/C-like"/>
</dbReference>
<dbReference type="InterPro" id="IPR052384">
    <property type="entry name" value="TMTC_O-mannosyltransferase"/>
</dbReference>
<feature type="domain" description="Glycosyltransferase RgtA/B/C/D-like" evidence="2">
    <location>
        <begin position="12"/>
        <end position="132"/>
    </location>
</feature>
<dbReference type="EMBL" id="PCXL01000016">
    <property type="protein sequence ID" value="PIR37733.1"/>
    <property type="molecule type" value="Genomic_DNA"/>
</dbReference>
<dbReference type="AlphaFoldDB" id="A0A2H0QTZ6"/>
<dbReference type="Proteomes" id="UP000231333">
    <property type="component" value="Unassembled WGS sequence"/>
</dbReference>
<dbReference type="PANTHER" id="PTHR44216:SF3">
    <property type="entry name" value="PROTEIN O-MANNOSYL-TRANSFERASE TMTC2"/>
    <property type="match status" value="1"/>
</dbReference>
<keyword evidence="1" id="KW-0812">Transmembrane</keyword>
<keyword evidence="1" id="KW-0472">Membrane</keyword>